<dbReference type="PROSITE" id="PS50181">
    <property type="entry name" value="FBOX"/>
    <property type="match status" value="1"/>
</dbReference>
<evidence type="ECO:0000259" key="1">
    <source>
        <dbReference type="PROSITE" id="PS50181"/>
    </source>
</evidence>
<evidence type="ECO:0000313" key="2">
    <source>
        <dbReference type="EMBL" id="KAL0269684.1"/>
    </source>
</evidence>
<reference evidence="2" key="1">
    <citation type="journal article" date="2024" name="Gigascience">
        <title>Chromosome-level genome of the poultry shaft louse Menopon gallinae provides insight into the host-switching and adaptive evolution of parasitic lice.</title>
        <authorList>
            <person name="Xu Y."/>
            <person name="Ma L."/>
            <person name="Liu S."/>
            <person name="Liang Y."/>
            <person name="Liu Q."/>
            <person name="He Z."/>
            <person name="Tian L."/>
            <person name="Duan Y."/>
            <person name="Cai W."/>
            <person name="Li H."/>
            <person name="Song F."/>
        </authorList>
    </citation>
    <scope>NUCLEOTIDE SEQUENCE</scope>
    <source>
        <strain evidence="2">Cailab_2023a</strain>
    </source>
</reference>
<accession>A0AAW2HID1</accession>
<comment type="caution">
    <text evidence="2">The sequence shown here is derived from an EMBL/GenBank/DDBJ whole genome shotgun (WGS) entry which is preliminary data.</text>
</comment>
<dbReference type="Gene3D" id="3.40.1000.30">
    <property type="match status" value="1"/>
</dbReference>
<dbReference type="InterPro" id="IPR001810">
    <property type="entry name" value="F-box_dom"/>
</dbReference>
<proteinExistence type="predicted"/>
<dbReference type="GO" id="GO:1903599">
    <property type="term" value="P:positive regulation of autophagy of mitochondrion"/>
    <property type="evidence" value="ECO:0007669"/>
    <property type="project" value="TreeGrafter"/>
</dbReference>
<organism evidence="2">
    <name type="scientific">Menopon gallinae</name>
    <name type="common">poultry shaft louse</name>
    <dbReference type="NCBI Taxonomy" id="328185"/>
    <lineage>
        <taxon>Eukaryota</taxon>
        <taxon>Metazoa</taxon>
        <taxon>Ecdysozoa</taxon>
        <taxon>Arthropoda</taxon>
        <taxon>Hexapoda</taxon>
        <taxon>Insecta</taxon>
        <taxon>Pterygota</taxon>
        <taxon>Neoptera</taxon>
        <taxon>Paraneoptera</taxon>
        <taxon>Psocodea</taxon>
        <taxon>Troctomorpha</taxon>
        <taxon>Phthiraptera</taxon>
        <taxon>Amblycera</taxon>
        <taxon>Menoponidae</taxon>
        <taxon>Menopon</taxon>
    </lineage>
</organism>
<dbReference type="SMART" id="SM00256">
    <property type="entry name" value="FBOX"/>
    <property type="match status" value="1"/>
</dbReference>
<dbReference type="PANTHER" id="PTHR15537">
    <property type="entry name" value="F-BOX ONLY PROTEIN 7"/>
    <property type="match status" value="1"/>
</dbReference>
<dbReference type="InterPro" id="IPR047118">
    <property type="entry name" value="Fbxo7"/>
</dbReference>
<dbReference type="PANTHER" id="PTHR15537:SF2">
    <property type="entry name" value="F-BOX ONLY PROTEIN 7"/>
    <property type="match status" value="1"/>
</dbReference>
<protein>
    <recommendedName>
        <fullName evidence="1">F-box domain-containing protein</fullName>
    </recommendedName>
</protein>
<dbReference type="EMBL" id="JARGDH010000004">
    <property type="protein sequence ID" value="KAL0269684.1"/>
    <property type="molecule type" value="Genomic_DNA"/>
</dbReference>
<dbReference type="AlphaFoldDB" id="A0AAW2HID1"/>
<gene>
    <name evidence="2" type="ORF">PYX00_007332</name>
</gene>
<dbReference type="EMBL" id="JARGDH010000004">
    <property type="protein sequence ID" value="KAL0269683.1"/>
    <property type="molecule type" value="Genomic_DNA"/>
</dbReference>
<dbReference type="Pfam" id="PF12937">
    <property type="entry name" value="F-box-like"/>
    <property type="match status" value="1"/>
</dbReference>
<sequence length="293" mass="33214">MATSGMKIETGMQKEEFSASLEKIVEESMRKNGNWGLLQNDILFAATFWLMRDCGFAVHESQNEGLPESWKHGTKELYEANFILPPYKDHLVRLVALPADDILCINVFVSNVPHGNVCLKSLALSSSGFVPRPEANQVLSKFSNLEYMSVYLRSALIWPIRCAILTDKGVVNGSLTGLSDEIKLKIIHFLGLQDLLSLSETCHDLNRVCNDPKLWKTMFHRRFQSVCKCSGKSECAESDTQWKENYKHFHKLNNPVKNSQEASLESFHTATESTYYEVDLSYEAAEYATDVDR</sequence>
<dbReference type="Gene3D" id="1.20.1280.50">
    <property type="match status" value="1"/>
</dbReference>
<name>A0AAW2HID1_9NEOP</name>
<dbReference type="InterPro" id="IPR036047">
    <property type="entry name" value="F-box-like_dom_sf"/>
</dbReference>
<dbReference type="SUPFAM" id="SSF81383">
    <property type="entry name" value="F-box domain"/>
    <property type="match status" value="1"/>
</dbReference>
<feature type="domain" description="F-box" evidence="1">
    <location>
        <begin position="172"/>
        <end position="218"/>
    </location>
</feature>
<dbReference type="GO" id="GO:0019901">
    <property type="term" value="F:protein kinase binding"/>
    <property type="evidence" value="ECO:0007669"/>
    <property type="project" value="InterPro"/>
</dbReference>